<dbReference type="GO" id="GO:0046872">
    <property type="term" value="F:metal ion binding"/>
    <property type="evidence" value="ECO:0007669"/>
    <property type="project" value="UniProtKB-KW"/>
</dbReference>
<protein>
    <submittedName>
        <fullName evidence="5">Rabphilin 3A like (without C2 domains)</fullName>
    </submittedName>
</protein>
<keyword evidence="2" id="KW-0479">Metal-binding</keyword>
<reference evidence="5" key="2">
    <citation type="submission" date="2025-08" db="UniProtKB">
        <authorList>
            <consortium name="Ensembl"/>
        </authorList>
    </citation>
    <scope>IDENTIFICATION</scope>
    <source>
        <strain evidence="5">broiler</strain>
    </source>
</reference>
<evidence type="ECO:0000313" key="5">
    <source>
        <dbReference type="Ensembl" id="ENSGALP00010044726.1"/>
    </source>
</evidence>
<reference evidence="5" key="1">
    <citation type="submission" date="2020-11" db="EMBL/GenBank/DDBJ databases">
        <title>Gallus gallus (Chicken) genome, bGalGal1, GRCg7b, maternal haplotype autosomes + Z &amp; W.</title>
        <authorList>
            <person name="Warren W."/>
            <person name="Formenti G."/>
            <person name="Fedrigo O."/>
            <person name="Haase B."/>
            <person name="Mountcastle J."/>
            <person name="Balacco J."/>
            <person name="Tracey A."/>
            <person name="Schneider V."/>
            <person name="Okimoto R."/>
            <person name="Cheng H."/>
            <person name="Hawken R."/>
            <person name="Howe K."/>
            <person name="Jarvis E.D."/>
        </authorList>
    </citation>
    <scope>NUCLEOTIDE SEQUENCE [LARGE SCALE GENOMIC DNA]</scope>
    <source>
        <strain evidence="5">Broiler</strain>
    </source>
</reference>
<dbReference type="PANTHER" id="PTHR45729">
    <property type="entry name" value="RABPHILIN, ISOFORM A"/>
    <property type="match status" value="1"/>
</dbReference>
<sequence>MADTIFGSGTGPWVCPNDRQLALRAKLQTGWSVHTFQTEKQRKMQALSPQELEVILEVIRKAEKLDVVEQQRIGRLVERLENMRKNAMGNGLSQCLLCSELLGLLGSTSVFCQDCKKSAPNVASKPSEPRNGPFGCARSAANSERSGRGPARGSTKGCPSTSHL</sequence>
<dbReference type="InterPro" id="IPR043566">
    <property type="entry name" value="Rabphilin/DOC2/Noc2"/>
</dbReference>
<dbReference type="Proteomes" id="UP000000539">
    <property type="component" value="Chromosome 19"/>
</dbReference>
<dbReference type="InterPro" id="IPR041282">
    <property type="entry name" value="FYVE_2"/>
</dbReference>
<comment type="subcellular location">
    <subcellularLocation>
        <location evidence="1">Cytoplasmic vesicle</location>
        <location evidence="1">Secretory vesicle membrane</location>
    </subcellularLocation>
</comment>
<keyword evidence="6" id="KW-1185">Reference proteome</keyword>
<dbReference type="GO" id="GO:0031267">
    <property type="term" value="F:small GTPase binding"/>
    <property type="evidence" value="ECO:0007669"/>
    <property type="project" value="InterPro"/>
</dbReference>
<evidence type="ECO:0000256" key="2">
    <source>
        <dbReference type="ARBA" id="ARBA00022723"/>
    </source>
</evidence>
<dbReference type="InterPro" id="IPR011011">
    <property type="entry name" value="Znf_FYVE_PHD"/>
</dbReference>
<evidence type="ECO:0000259" key="4">
    <source>
        <dbReference type="PROSITE" id="PS50916"/>
    </source>
</evidence>
<dbReference type="GO" id="GO:0006886">
    <property type="term" value="P:intracellular protein transport"/>
    <property type="evidence" value="ECO:0007669"/>
    <property type="project" value="InterPro"/>
</dbReference>
<gene>
    <name evidence="5" type="primary">RPH3AL</name>
</gene>
<dbReference type="GeneTree" id="ENSGT00940000156758"/>
<dbReference type="PROSITE" id="PS50916">
    <property type="entry name" value="RABBD"/>
    <property type="match status" value="1"/>
</dbReference>
<dbReference type="Gene3D" id="3.30.40.10">
    <property type="entry name" value="Zinc/RING finger domain, C3HC4 (zinc finger)"/>
    <property type="match status" value="1"/>
</dbReference>
<dbReference type="GO" id="GO:0030658">
    <property type="term" value="C:transport vesicle membrane"/>
    <property type="evidence" value="ECO:0007669"/>
    <property type="project" value="UniProtKB-SubCell"/>
</dbReference>
<dbReference type="AlphaFoldDB" id="A0A8V1AQ55"/>
<proteinExistence type="predicted"/>
<dbReference type="InterPro" id="IPR013083">
    <property type="entry name" value="Znf_RING/FYVE/PHD"/>
</dbReference>
<name>A0A8V1AQ55_CHICK</name>
<dbReference type="PANTHER" id="PTHR45729:SF4">
    <property type="entry name" value="RAB EFFECTOR NOC2"/>
    <property type="match status" value="1"/>
</dbReference>
<accession>A0A8V1AQ55</accession>
<reference evidence="5" key="3">
    <citation type="submission" date="2025-09" db="UniProtKB">
        <authorList>
            <consortium name="Ensembl"/>
        </authorList>
    </citation>
    <scope>IDENTIFICATION</scope>
    <source>
        <strain evidence="5">broiler</strain>
    </source>
</reference>
<feature type="domain" description="RabBD" evidence="4">
    <location>
        <begin position="41"/>
        <end position="95"/>
    </location>
</feature>
<evidence type="ECO:0000256" key="1">
    <source>
        <dbReference type="ARBA" id="ARBA00004250"/>
    </source>
</evidence>
<dbReference type="InterPro" id="IPR010911">
    <property type="entry name" value="Rab_BD"/>
</dbReference>
<dbReference type="Ensembl" id="ENSGALT00010072036.1">
    <property type="protein sequence ID" value="ENSGALP00010044726.1"/>
    <property type="gene ID" value="ENSGALG00010029777.1"/>
</dbReference>
<dbReference type="Pfam" id="PF02318">
    <property type="entry name" value="FYVE_2"/>
    <property type="match status" value="1"/>
</dbReference>
<dbReference type="SUPFAM" id="SSF57903">
    <property type="entry name" value="FYVE/PHD zinc finger"/>
    <property type="match status" value="1"/>
</dbReference>
<evidence type="ECO:0000313" key="6">
    <source>
        <dbReference type="Proteomes" id="UP000000539"/>
    </source>
</evidence>
<feature type="region of interest" description="Disordered" evidence="3">
    <location>
        <begin position="119"/>
        <end position="164"/>
    </location>
</feature>
<evidence type="ECO:0000256" key="3">
    <source>
        <dbReference type="SAM" id="MobiDB-lite"/>
    </source>
</evidence>
<organism evidence="5 6">
    <name type="scientific">Gallus gallus</name>
    <name type="common">Chicken</name>
    <dbReference type="NCBI Taxonomy" id="9031"/>
    <lineage>
        <taxon>Eukaryota</taxon>
        <taxon>Metazoa</taxon>
        <taxon>Chordata</taxon>
        <taxon>Craniata</taxon>
        <taxon>Vertebrata</taxon>
        <taxon>Euteleostomi</taxon>
        <taxon>Archelosauria</taxon>
        <taxon>Archosauria</taxon>
        <taxon>Dinosauria</taxon>
        <taxon>Saurischia</taxon>
        <taxon>Theropoda</taxon>
        <taxon>Coelurosauria</taxon>
        <taxon>Aves</taxon>
        <taxon>Neognathae</taxon>
        <taxon>Galloanserae</taxon>
        <taxon>Galliformes</taxon>
        <taxon>Phasianidae</taxon>
        <taxon>Phasianinae</taxon>
        <taxon>Gallus</taxon>
    </lineage>
</organism>